<gene>
    <name evidence="1" type="ORF">F5X68DRAFT_208257</name>
</gene>
<reference evidence="1" key="1">
    <citation type="journal article" date="2021" name="Nat. Commun.">
        <title>Genetic determinants of endophytism in the Arabidopsis root mycobiome.</title>
        <authorList>
            <person name="Mesny F."/>
            <person name="Miyauchi S."/>
            <person name="Thiergart T."/>
            <person name="Pickel B."/>
            <person name="Atanasova L."/>
            <person name="Karlsson M."/>
            <person name="Huettel B."/>
            <person name="Barry K.W."/>
            <person name="Haridas S."/>
            <person name="Chen C."/>
            <person name="Bauer D."/>
            <person name="Andreopoulos W."/>
            <person name="Pangilinan J."/>
            <person name="LaButti K."/>
            <person name="Riley R."/>
            <person name="Lipzen A."/>
            <person name="Clum A."/>
            <person name="Drula E."/>
            <person name="Henrissat B."/>
            <person name="Kohler A."/>
            <person name="Grigoriev I.V."/>
            <person name="Martin F.M."/>
            <person name="Hacquard S."/>
        </authorList>
    </citation>
    <scope>NUCLEOTIDE SEQUENCE</scope>
    <source>
        <strain evidence="1">MPI-SDFR-AT-0117</strain>
    </source>
</reference>
<dbReference type="EMBL" id="JAGSXJ010000012">
    <property type="protein sequence ID" value="KAH6686934.1"/>
    <property type="molecule type" value="Genomic_DNA"/>
</dbReference>
<dbReference type="Proteomes" id="UP000770015">
    <property type="component" value="Unassembled WGS sequence"/>
</dbReference>
<dbReference type="AlphaFoldDB" id="A0A9P9ACG2"/>
<proteinExistence type="predicted"/>
<dbReference type="OrthoDB" id="3836772at2759"/>
<sequence length="164" mass="16403">MPTMTGCPAPGTTTEDGYSCNPAHQYPPGELCVLIGDCYFLRGTGLLTSIIGGNGTATGTAPPYPTGTTADGCPAPGTTTEDGYSCNPAHQYPDGEECVLIDGCYFLRGTGLLTSGAPVPPIVTGTGAPMPTSTDHVISGAGLLKAASLTSVTGLLAVAVYAML</sequence>
<keyword evidence="2" id="KW-1185">Reference proteome</keyword>
<comment type="caution">
    <text evidence="1">The sequence shown here is derived from an EMBL/GenBank/DDBJ whole genome shotgun (WGS) entry which is preliminary data.</text>
</comment>
<name>A0A9P9ACG2_9PEZI</name>
<evidence type="ECO:0000313" key="1">
    <source>
        <dbReference type="EMBL" id="KAH6686934.1"/>
    </source>
</evidence>
<evidence type="ECO:0000313" key="2">
    <source>
        <dbReference type="Proteomes" id="UP000770015"/>
    </source>
</evidence>
<accession>A0A9P9ACG2</accession>
<organism evidence="1 2">
    <name type="scientific">Plectosphaerella plurivora</name>
    <dbReference type="NCBI Taxonomy" id="936078"/>
    <lineage>
        <taxon>Eukaryota</taxon>
        <taxon>Fungi</taxon>
        <taxon>Dikarya</taxon>
        <taxon>Ascomycota</taxon>
        <taxon>Pezizomycotina</taxon>
        <taxon>Sordariomycetes</taxon>
        <taxon>Hypocreomycetidae</taxon>
        <taxon>Glomerellales</taxon>
        <taxon>Plectosphaerellaceae</taxon>
        <taxon>Plectosphaerella</taxon>
    </lineage>
</organism>
<protein>
    <submittedName>
        <fullName evidence="1">Uncharacterized protein</fullName>
    </submittedName>
</protein>